<dbReference type="AlphaFoldDB" id="A0A4V6PA31"/>
<dbReference type="OrthoDB" id="3229305at2"/>
<evidence type="ECO:0000313" key="3">
    <source>
        <dbReference type="EMBL" id="TDC15106.1"/>
    </source>
</evidence>
<reference evidence="3 4" key="1">
    <citation type="submission" date="2019-03" db="EMBL/GenBank/DDBJ databases">
        <title>Draft genome sequences of novel Actinobacteria.</title>
        <authorList>
            <person name="Sahin N."/>
            <person name="Ay H."/>
            <person name="Saygin H."/>
        </authorList>
    </citation>
    <scope>NUCLEOTIDE SEQUENCE [LARGE SCALE GENOMIC DNA]</scope>
    <source>
        <strain evidence="3 4">JCM 30547</strain>
    </source>
</reference>
<dbReference type="InterPro" id="IPR041644">
    <property type="entry name" value="GNAT_C"/>
</dbReference>
<dbReference type="Pfam" id="PF18164">
    <property type="entry name" value="GNAT_C"/>
    <property type="match status" value="1"/>
</dbReference>
<evidence type="ECO:0008006" key="5">
    <source>
        <dbReference type="Google" id="ProtNLM"/>
    </source>
</evidence>
<dbReference type="EMBL" id="SMKA01000349">
    <property type="protein sequence ID" value="TDC15106.1"/>
    <property type="molecule type" value="Genomic_DNA"/>
</dbReference>
<sequence length="309" mass="34255">MTASDVQLPENATELLEYCGVAERDRREMLAARPDPEKHPEWWVLTSALATNLEQNLEKPLPSTGHRAWPVVPESSTQVGMYAWAWALLSGLPRLLEVHARRGVPEAVTRATVGALGGVMGSHREIYGRSGVGLMPLWGPPLRFRGADYEIGRHSFTRTHLGLGDGVSGHLLMIHVPPIGPLDPTVSEQSITAAAQFFPQWYPNEPIYGFVCPSWLLDPQLAEYLPAESNILTFQRRFTILPLLPPSTPYEGDHELMRLALQLAPPEGPLTADDLARVPQDTTLQRAFVSHLSSGRHFHLRTGIRLTSH</sequence>
<feature type="domain" description="GNAT-like C-terminal" evidence="2">
    <location>
        <begin position="168"/>
        <end position="304"/>
    </location>
</feature>
<dbReference type="InterPro" id="IPR041273">
    <property type="entry name" value="NAT_N"/>
</dbReference>
<evidence type="ECO:0000259" key="2">
    <source>
        <dbReference type="Pfam" id="PF18164"/>
    </source>
</evidence>
<proteinExistence type="predicted"/>
<feature type="domain" description="N-acyltransferase N-terminal" evidence="1">
    <location>
        <begin position="11"/>
        <end position="132"/>
    </location>
</feature>
<dbReference type="Proteomes" id="UP000295075">
    <property type="component" value="Unassembled WGS sequence"/>
</dbReference>
<keyword evidence="4" id="KW-1185">Reference proteome</keyword>
<evidence type="ECO:0000313" key="4">
    <source>
        <dbReference type="Proteomes" id="UP000295075"/>
    </source>
</evidence>
<accession>A0A4V6PA31</accession>
<name>A0A4V6PA31_9ACTN</name>
<gene>
    <name evidence="3" type="ORF">E1261_40900</name>
</gene>
<dbReference type="RefSeq" id="WP_132415143.1">
    <property type="nucleotide sequence ID" value="NZ_SMKA01000349.1"/>
</dbReference>
<dbReference type="Pfam" id="PF18082">
    <property type="entry name" value="NAT_N"/>
    <property type="match status" value="1"/>
</dbReference>
<dbReference type="Gene3D" id="3.40.630.120">
    <property type="match status" value="1"/>
</dbReference>
<comment type="caution">
    <text evidence="3">The sequence shown here is derived from an EMBL/GenBank/DDBJ whole genome shotgun (WGS) entry which is preliminary data.</text>
</comment>
<organism evidence="3 4">
    <name type="scientific">Kribbella albertanoniae</name>
    <dbReference type="NCBI Taxonomy" id="1266829"/>
    <lineage>
        <taxon>Bacteria</taxon>
        <taxon>Bacillati</taxon>
        <taxon>Actinomycetota</taxon>
        <taxon>Actinomycetes</taxon>
        <taxon>Propionibacteriales</taxon>
        <taxon>Kribbellaceae</taxon>
        <taxon>Kribbella</taxon>
    </lineage>
</organism>
<evidence type="ECO:0000259" key="1">
    <source>
        <dbReference type="Pfam" id="PF18082"/>
    </source>
</evidence>
<protein>
    <recommendedName>
        <fullName evidence="5">Acyltransferase</fullName>
    </recommendedName>
</protein>